<feature type="domain" description="HTH luxR-type" evidence="4">
    <location>
        <begin position="863"/>
        <end position="928"/>
    </location>
</feature>
<dbReference type="InterPro" id="IPR041617">
    <property type="entry name" value="TPR_MalT"/>
</dbReference>
<dbReference type="PANTHER" id="PTHR44688:SF16">
    <property type="entry name" value="DNA-BINDING TRANSCRIPTIONAL ACTIVATOR DEVR_DOSR"/>
    <property type="match status" value="1"/>
</dbReference>
<dbReference type="Gene3D" id="3.40.50.300">
    <property type="entry name" value="P-loop containing nucleotide triphosphate hydrolases"/>
    <property type="match status" value="1"/>
</dbReference>
<dbReference type="EMBL" id="CP100390">
    <property type="protein sequence ID" value="UZE95186.1"/>
    <property type="molecule type" value="Genomic_DNA"/>
</dbReference>
<evidence type="ECO:0000313" key="6">
    <source>
        <dbReference type="Proteomes" id="UP001163739"/>
    </source>
</evidence>
<evidence type="ECO:0000313" key="5">
    <source>
        <dbReference type="EMBL" id="UZE95186.1"/>
    </source>
</evidence>
<protein>
    <submittedName>
        <fullName evidence="5">LuxR C-terminal-related transcriptional regulator</fullName>
    </submittedName>
</protein>
<dbReference type="Gene3D" id="1.10.10.10">
    <property type="entry name" value="Winged helix-like DNA-binding domain superfamily/Winged helix DNA-binding domain"/>
    <property type="match status" value="1"/>
</dbReference>
<dbReference type="Gene3D" id="1.25.40.10">
    <property type="entry name" value="Tetratricopeptide repeat domain"/>
    <property type="match status" value="1"/>
</dbReference>
<evidence type="ECO:0000259" key="4">
    <source>
        <dbReference type="PROSITE" id="PS50043"/>
    </source>
</evidence>
<keyword evidence="1" id="KW-0805">Transcription regulation</keyword>
<evidence type="ECO:0000256" key="3">
    <source>
        <dbReference type="ARBA" id="ARBA00023163"/>
    </source>
</evidence>
<dbReference type="SUPFAM" id="SSF52540">
    <property type="entry name" value="P-loop containing nucleoside triphosphate hydrolases"/>
    <property type="match status" value="1"/>
</dbReference>
<keyword evidence="3" id="KW-0804">Transcription</keyword>
<organism evidence="5 6">
    <name type="scientific">Alkalimarinus alittae</name>
    <dbReference type="NCBI Taxonomy" id="2961619"/>
    <lineage>
        <taxon>Bacteria</taxon>
        <taxon>Pseudomonadati</taxon>
        <taxon>Pseudomonadota</taxon>
        <taxon>Gammaproteobacteria</taxon>
        <taxon>Alteromonadales</taxon>
        <taxon>Alteromonadaceae</taxon>
        <taxon>Alkalimarinus</taxon>
    </lineage>
</organism>
<dbReference type="CDD" id="cd06170">
    <property type="entry name" value="LuxR_C_like"/>
    <property type="match status" value="1"/>
</dbReference>
<dbReference type="InterPro" id="IPR016032">
    <property type="entry name" value="Sig_transdc_resp-reg_C-effctor"/>
</dbReference>
<evidence type="ECO:0000256" key="2">
    <source>
        <dbReference type="ARBA" id="ARBA00023125"/>
    </source>
</evidence>
<dbReference type="InterPro" id="IPR027417">
    <property type="entry name" value="P-loop_NTPase"/>
</dbReference>
<dbReference type="InterPro" id="IPR011990">
    <property type="entry name" value="TPR-like_helical_dom_sf"/>
</dbReference>
<dbReference type="RefSeq" id="WP_265046675.1">
    <property type="nucleotide sequence ID" value="NZ_CP100390.1"/>
</dbReference>
<keyword evidence="6" id="KW-1185">Reference proteome</keyword>
<dbReference type="Proteomes" id="UP001163739">
    <property type="component" value="Chromosome"/>
</dbReference>
<dbReference type="SMART" id="SM00421">
    <property type="entry name" value="HTH_LUXR"/>
    <property type="match status" value="1"/>
</dbReference>
<dbReference type="PANTHER" id="PTHR44688">
    <property type="entry name" value="DNA-BINDING TRANSCRIPTIONAL ACTIVATOR DEVR_DOSR"/>
    <property type="match status" value="1"/>
</dbReference>
<dbReference type="Pfam" id="PF00196">
    <property type="entry name" value="GerE"/>
    <property type="match status" value="1"/>
</dbReference>
<dbReference type="InterPro" id="IPR000792">
    <property type="entry name" value="Tscrpt_reg_LuxR_C"/>
</dbReference>
<evidence type="ECO:0000256" key="1">
    <source>
        <dbReference type="ARBA" id="ARBA00023015"/>
    </source>
</evidence>
<dbReference type="PROSITE" id="PS50043">
    <property type="entry name" value="HTH_LUXR_2"/>
    <property type="match status" value="1"/>
</dbReference>
<name>A0ABY6MZB3_9ALTE</name>
<dbReference type="PRINTS" id="PR00038">
    <property type="entry name" value="HTHLUXR"/>
</dbReference>
<dbReference type="SUPFAM" id="SSF46894">
    <property type="entry name" value="C-terminal effector domain of the bipartite response regulators"/>
    <property type="match status" value="1"/>
</dbReference>
<reference evidence="5" key="1">
    <citation type="submission" date="2022-06" db="EMBL/GenBank/DDBJ databases">
        <title>Alkalimarinus sp. nov., isolated from gut of a Alitta virens.</title>
        <authorList>
            <person name="Yang A.I."/>
            <person name="Shin N.-R."/>
        </authorList>
    </citation>
    <scope>NUCLEOTIDE SEQUENCE</scope>
    <source>
        <strain evidence="5">A2M4</strain>
    </source>
</reference>
<dbReference type="Pfam" id="PF17874">
    <property type="entry name" value="TPR_MalT"/>
    <property type="match status" value="1"/>
</dbReference>
<dbReference type="Pfam" id="PF25873">
    <property type="entry name" value="WHD_MalT"/>
    <property type="match status" value="1"/>
</dbReference>
<dbReference type="InterPro" id="IPR036388">
    <property type="entry name" value="WH-like_DNA-bd_sf"/>
</dbReference>
<accession>A0ABY6MZB3</accession>
<dbReference type="InterPro" id="IPR059106">
    <property type="entry name" value="WHD_MalT"/>
</dbReference>
<gene>
    <name evidence="5" type="ORF">NKI27_14085</name>
</gene>
<sequence>MKASFNKTSAANDDASESASKSLDHIIHDGFSSSAVGRSFLRKKVIVPSLNQHYTHLGRLDKYLQRIKSSHLSIVCAPAGYGKTSLLSYWVQHSENNVESVAWLTLDVRDNDIIRLCSYLIESLSCILDDKAKEALYALLDVHACRWNETVAEKLVVQLVSKIEATDDPLMIILDNFQSIQTVQVKRFIEALLTHAPRNLSVVILSSQPTELSTTKFRLERSLTEIGVRDLQLTEAETVRLLNQLLPTSIESEVIQALSQRCEGWSAGLHLLSIALQSKGLESEVVLPASVGYIKEYFCNEVLCVLTEQELNCLCQLSVIDYWCADLCSHLLGSFVGGEWLEHLANKLGFIEPLNEKGVWYRPHPLLKQVIFEIQTSKEVCSYSEIFTAASVWFESQEMVSDAIEYAIKSEDTGRVLSLLLTLSNVSLLDQNMATLLGIREKILEQGQDPASRKSIIYLWTLMACSRIDEAVSYIERLPFDLVDRNTSIQAELLAVKAFIAKSRGHAEKALSLAREALEQLHKDRVAVRVICHLIISNSYSLVGHFDDAKKANRDAILISREHNDIKLEMLGLYDSARIELARGYLNRVSNLVKQGLELSGSSIYDLHNIAEGRLKVYWALVKMHQGKLLDAERVVNATTREAERSNDIGAFYSYIIKAMLHKGAGDIELGFSVIDRAERFIRVWQIDDISYYSALSVIKAMLWIEQGNYDRAKIALTELKVQQQDGQVADVFPLLPGSRDLLDVRLSIKMGDTVRAFEQLTELQRIEKNRAPNSVVSIYILIYQSIMYRKGNKPDRALMAMRSAIQKAEVESWLSPFWDLAKDIRLIISEIMSVSDSGSESFLSAVATLCGVNQLATQKQLEETLEDPISEREKGVLELIAQGLSNQDIADKLFISLHTVKTHARKINNKLGVKSRTQAIVKARQLGLL</sequence>
<proteinExistence type="predicted"/>
<keyword evidence="2" id="KW-0238">DNA-binding</keyword>
<dbReference type="SUPFAM" id="SSF48452">
    <property type="entry name" value="TPR-like"/>
    <property type="match status" value="1"/>
</dbReference>